<proteinExistence type="predicted"/>
<protein>
    <submittedName>
        <fullName evidence="2">Uncharacterized protein</fullName>
    </submittedName>
</protein>
<reference evidence="2 3" key="1">
    <citation type="submission" date="2018-08" db="EMBL/GenBank/DDBJ databases">
        <title>Recombination of ecologically and evolutionarily significant loci maintains genetic cohesion in the Pseudomonas syringae species complex.</title>
        <authorList>
            <person name="Dillon M."/>
            <person name="Thakur S."/>
            <person name="Almeida R.N.D."/>
            <person name="Weir B.S."/>
            <person name="Guttman D.S."/>
        </authorList>
    </citation>
    <scope>NUCLEOTIDE SEQUENCE [LARGE SCALE GENOMIC DNA]</scope>
    <source>
        <strain evidence="2 3">ICMP 3263</strain>
    </source>
</reference>
<name>A0A3M6CV37_9PSED</name>
<evidence type="ECO:0000313" key="2">
    <source>
        <dbReference type="EMBL" id="RMV47006.1"/>
    </source>
</evidence>
<dbReference type="AlphaFoldDB" id="A0A3M6CV37"/>
<gene>
    <name evidence="2" type="ORF">ALP10_102000</name>
</gene>
<evidence type="ECO:0000313" key="3">
    <source>
        <dbReference type="Proteomes" id="UP000279173"/>
    </source>
</evidence>
<feature type="compositionally biased region" description="Polar residues" evidence="1">
    <location>
        <begin position="10"/>
        <end position="24"/>
    </location>
</feature>
<evidence type="ECO:0000256" key="1">
    <source>
        <dbReference type="SAM" id="MobiDB-lite"/>
    </source>
</evidence>
<comment type="caution">
    <text evidence="2">The sequence shown here is derived from an EMBL/GenBank/DDBJ whole genome shotgun (WGS) entry which is preliminary data.</text>
</comment>
<feature type="region of interest" description="Disordered" evidence="1">
    <location>
        <begin position="1"/>
        <end position="27"/>
    </location>
</feature>
<sequence length="193" mass="21719">MRSWVRMRSESTSAFGQPSETNPTLGADGVVTVDMANLGVKGTRAQSAGADWALAAPLIKKCAILAVSGRDDQRLDENYDVRETRERADLTESIKSRLTGDGYIWRIQESERGWRGWWHHLLRGSGRPYDWISPFRPAFAGLNYLSSRSALRLVDRAPIVLTAKPRRVLIGRLAYSHDPTQRAMRLKTVPRAE</sequence>
<accession>A0A3M6CV37</accession>
<organism evidence="2 3">
    <name type="scientific">Pseudomonas syringae pv. helianthi</name>
    <dbReference type="NCBI Taxonomy" id="251654"/>
    <lineage>
        <taxon>Bacteria</taxon>
        <taxon>Pseudomonadati</taxon>
        <taxon>Pseudomonadota</taxon>
        <taxon>Gammaproteobacteria</taxon>
        <taxon>Pseudomonadales</taxon>
        <taxon>Pseudomonadaceae</taxon>
        <taxon>Pseudomonas</taxon>
    </lineage>
</organism>
<dbReference type="EMBL" id="RBUT01000104">
    <property type="protein sequence ID" value="RMV47006.1"/>
    <property type="molecule type" value="Genomic_DNA"/>
</dbReference>
<dbReference type="Proteomes" id="UP000279173">
    <property type="component" value="Unassembled WGS sequence"/>
</dbReference>